<proteinExistence type="predicted"/>
<sequence>GYIVLDEFAKEMATTALALHTLELDRAMDQQIPAADLGNDDYADLLKYVDPDEPTYHCAAFVQQSLSAMQKVVINLGTTEDVPMAAREEQV</sequence>
<accession>A0ACC1L1S0</accession>
<name>A0ACC1L1S0_9FUNG</name>
<organism evidence="1 2">
    <name type="scientific">Coemansia furcata</name>
    <dbReference type="NCBI Taxonomy" id="417177"/>
    <lineage>
        <taxon>Eukaryota</taxon>
        <taxon>Fungi</taxon>
        <taxon>Fungi incertae sedis</taxon>
        <taxon>Zoopagomycota</taxon>
        <taxon>Kickxellomycotina</taxon>
        <taxon>Kickxellomycetes</taxon>
        <taxon>Kickxellales</taxon>
        <taxon>Kickxellaceae</taxon>
        <taxon>Coemansia</taxon>
    </lineage>
</organism>
<keyword evidence="2" id="KW-1185">Reference proteome</keyword>
<evidence type="ECO:0000313" key="2">
    <source>
        <dbReference type="Proteomes" id="UP001140096"/>
    </source>
</evidence>
<evidence type="ECO:0000313" key="1">
    <source>
        <dbReference type="EMBL" id="KAJ2799098.1"/>
    </source>
</evidence>
<dbReference type="EMBL" id="JANBUP010002754">
    <property type="protein sequence ID" value="KAJ2799098.1"/>
    <property type="molecule type" value="Genomic_DNA"/>
</dbReference>
<feature type="non-terminal residue" evidence="1">
    <location>
        <position position="91"/>
    </location>
</feature>
<dbReference type="Proteomes" id="UP001140096">
    <property type="component" value="Unassembled WGS sequence"/>
</dbReference>
<reference evidence="1" key="1">
    <citation type="submission" date="2022-07" db="EMBL/GenBank/DDBJ databases">
        <title>Phylogenomic reconstructions and comparative analyses of Kickxellomycotina fungi.</title>
        <authorList>
            <person name="Reynolds N.K."/>
            <person name="Stajich J.E."/>
            <person name="Barry K."/>
            <person name="Grigoriev I.V."/>
            <person name="Crous P."/>
            <person name="Smith M.E."/>
        </authorList>
    </citation>
    <scope>NUCLEOTIDE SEQUENCE</scope>
    <source>
        <strain evidence="1">CBS 102833</strain>
    </source>
</reference>
<comment type="caution">
    <text evidence="1">The sequence shown here is derived from an EMBL/GenBank/DDBJ whole genome shotgun (WGS) entry which is preliminary data.</text>
</comment>
<protein>
    <submittedName>
        <fullName evidence="1">Uncharacterized protein</fullName>
    </submittedName>
</protein>
<gene>
    <name evidence="1" type="ORF">H4S07_005533</name>
</gene>
<feature type="non-terminal residue" evidence="1">
    <location>
        <position position="1"/>
    </location>
</feature>